<dbReference type="Proteomes" id="UP000178615">
    <property type="component" value="Unassembled WGS sequence"/>
</dbReference>
<keyword evidence="1" id="KW-0472">Membrane</keyword>
<protein>
    <submittedName>
        <fullName evidence="2">Uncharacterized protein</fullName>
    </submittedName>
</protein>
<keyword evidence="1" id="KW-0812">Transmembrane</keyword>
<reference evidence="2 3" key="1">
    <citation type="journal article" date="2016" name="Nat. Commun.">
        <title>Thousands of microbial genomes shed light on interconnected biogeochemical processes in an aquifer system.</title>
        <authorList>
            <person name="Anantharaman K."/>
            <person name="Brown C.T."/>
            <person name="Hug L.A."/>
            <person name="Sharon I."/>
            <person name="Castelle C.J."/>
            <person name="Probst A.J."/>
            <person name="Thomas B.C."/>
            <person name="Singh A."/>
            <person name="Wilkins M.J."/>
            <person name="Karaoz U."/>
            <person name="Brodie E.L."/>
            <person name="Williams K.H."/>
            <person name="Hubbard S.S."/>
            <person name="Banfield J.F."/>
        </authorList>
    </citation>
    <scope>NUCLEOTIDE SEQUENCE [LARGE SCALE GENOMIC DNA]</scope>
</reference>
<evidence type="ECO:0000313" key="3">
    <source>
        <dbReference type="Proteomes" id="UP000178615"/>
    </source>
</evidence>
<comment type="caution">
    <text evidence="2">The sequence shown here is derived from an EMBL/GenBank/DDBJ whole genome shotgun (WGS) entry which is preliminary data.</text>
</comment>
<evidence type="ECO:0000256" key="1">
    <source>
        <dbReference type="SAM" id="Phobius"/>
    </source>
</evidence>
<gene>
    <name evidence="2" type="ORF">A2V49_01290</name>
</gene>
<feature type="transmembrane region" description="Helical" evidence="1">
    <location>
        <begin position="25"/>
        <end position="42"/>
    </location>
</feature>
<accession>A0A1F4UJT0</accession>
<dbReference type="AlphaFoldDB" id="A0A1F4UJT0"/>
<evidence type="ECO:0000313" key="2">
    <source>
        <dbReference type="EMBL" id="OGC45221.1"/>
    </source>
</evidence>
<dbReference type="EMBL" id="MEUV01000045">
    <property type="protein sequence ID" value="OGC45221.1"/>
    <property type="molecule type" value="Genomic_DNA"/>
</dbReference>
<sequence length="182" mass="20791">MDTSNIGWIVAKSFLIGGVRAVINLWWLWFLIGITLFVRYYLINKLNIQSYNDLFNFLLGKINPKLNKYQLPEEIVFPKGFVWASDTVFKFGGYGSIDFQTGANIGKHIFKCFTEAKGKYVPVRVISKELDTSDKDIRARIKTLNDRLSNVKGVKKGFVKIKPSGKGSYRLYISPLLNNPKD</sequence>
<keyword evidence="1" id="KW-1133">Transmembrane helix</keyword>
<organism evidence="2 3">
    <name type="scientific">candidate division WWE3 bacterium RBG_19FT_COMBO_34_6</name>
    <dbReference type="NCBI Taxonomy" id="1802612"/>
    <lineage>
        <taxon>Bacteria</taxon>
        <taxon>Katanobacteria</taxon>
    </lineage>
</organism>
<name>A0A1F4UJT0_UNCKA</name>
<proteinExistence type="predicted"/>